<dbReference type="EnsemblProtists" id="EOD13962">
    <property type="protein sequence ID" value="EOD13962"/>
    <property type="gene ID" value="EMIHUDRAFT_632240"/>
</dbReference>
<feature type="transmembrane region" description="Helical" evidence="9">
    <location>
        <begin position="145"/>
        <end position="172"/>
    </location>
</feature>
<dbReference type="PaxDb" id="2903-EOD13962"/>
<dbReference type="AlphaFoldDB" id="A0A0D3IRS7"/>
<feature type="transmembrane region" description="Helical" evidence="9">
    <location>
        <begin position="45"/>
        <end position="66"/>
    </location>
</feature>
<evidence type="ECO:0000313" key="12">
    <source>
        <dbReference type="Proteomes" id="UP000013827"/>
    </source>
</evidence>
<dbReference type="PANTHER" id="PTHR10110:SF187">
    <property type="entry name" value="SODIUM_HYDROGEN EXCHANGER"/>
    <property type="match status" value="1"/>
</dbReference>
<keyword evidence="7 9" id="KW-0472">Membrane</keyword>
<dbReference type="GO" id="GO:0015386">
    <property type="term" value="F:potassium:proton antiporter activity"/>
    <property type="evidence" value="ECO:0007669"/>
    <property type="project" value="TreeGrafter"/>
</dbReference>
<keyword evidence="5" id="KW-0915">Sodium</keyword>
<dbReference type="InterPro" id="IPR006153">
    <property type="entry name" value="Cation/H_exchanger_TM"/>
</dbReference>
<keyword evidence="2" id="KW-0813">Transport</keyword>
<evidence type="ECO:0000256" key="9">
    <source>
        <dbReference type="SAM" id="Phobius"/>
    </source>
</evidence>
<dbReference type="STRING" id="2903.R1BW51"/>
<dbReference type="GO" id="GO:0098719">
    <property type="term" value="P:sodium ion import across plasma membrane"/>
    <property type="evidence" value="ECO:0007669"/>
    <property type="project" value="TreeGrafter"/>
</dbReference>
<reference evidence="12" key="1">
    <citation type="journal article" date="2013" name="Nature">
        <title>Pan genome of the phytoplankton Emiliania underpins its global distribution.</title>
        <authorList>
            <person name="Read B.A."/>
            <person name="Kegel J."/>
            <person name="Klute M.J."/>
            <person name="Kuo A."/>
            <person name="Lefebvre S.C."/>
            <person name="Maumus F."/>
            <person name="Mayer C."/>
            <person name="Miller J."/>
            <person name="Monier A."/>
            <person name="Salamov A."/>
            <person name="Young J."/>
            <person name="Aguilar M."/>
            <person name="Claverie J.M."/>
            <person name="Frickenhaus S."/>
            <person name="Gonzalez K."/>
            <person name="Herman E.K."/>
            <person name="Lin Y.C."/>
            <person name="Napier J."/>
            <person name="Ogata H."/>
            <person name="Sarno A.F."/>
            <person name="Shmutz J."/>
            <person name="Schroeder D."/>
            <person name="de Vargas C."/>
            <person name="Verret F."/>
            <person name="von Dassow P."/>
            <person name="Valentin K."/>
            <person name="Van de Peer Y."/>
            <person name="Wheeler G."/>
            <person name="Dacks J.B."/>
            <person name="Delwiche C.F."/>
            <person name="Dyhrman S.T."/>
            <person name="Glockner G."/>
            <person name="John U."/>
            <person name="Richards T."/>
            <person name="Worden A.Z."/>
            <person name="Zhang X."/>
            <person name="Grigoriev I.V."/>
            <person name="Allen A.E."/>
            <person name="Bidle K."/>
            <person name="Borodovsky M."/>
            <person name="Bowler C."/>
            <person name="Brownlee C."/>
            <person name="Cock J.M."/>
            <person name="Elias M."/>
            <person name="Gladyshev V.N."/>
            <person name="Groth M."/>
            <person name="Guda C."/>
            <person name="Hadaegh A."/>
            <person name="Iglesias-Rodriguez M.D."/>
            <person name="Jenkins J."/>
            <person name="Jones B.M."/>
            <person name="Lawson T."/>
            <person name="Leese F."/>
            <person name="Lindquist E."/>
            <person name="Lobanov A."/>
            <person name="Lomsadze A."/>
            <person name="Malik S.B."/>
            <person name="Marsh M.E."/>
            <person name="Mackinder L."/>
            <person name="Mock T."/>
            <person name="Mueller-Roeber B."/>
            <person name="Pagarete A."/>
            <person name="Parker M."/>
            <person name="Probert I."/>
            <person name="Quesneville H."/>
            <person name="Raines C."/>
            <person name="Rensing S.A."/>
            <person name="Riano-Pachon D.M."/>
            <person name="Richier S."/>
            <person name="Rokitta S."/>
            <person name="Shiraiwa Y."/>
            <person name="Soanes D.M."/>
            <person name="van der Giezen M."/>
            <person name="Wahlund T.M."/>
            <person name="Williams B."/>
            <person name="Wilson W."/>
            <person name="Wolfe G."/>
            <person name="Wurch L.L."/>
        </authorList>
    </citation>
    <scope>NUCLEOTIDE SEQUENCE</scope>
</reference>
<evidence type="ECO:0000256" key="7">
    <source>
        <dbReference type="ARBA" id="ARBA00023136"/>
    </source>
</evidence>
<feature type="transmembrane region" description="Helical" evidence="9">
    <location>
        <begin position="184"/>
        <end position="206"/>
    </location>
</feature>
<evidence type="ECO:0000259" key="10">
    <source>
        <dbReference type="Pfam" id="PF00999"/>
    </source>
</evidence>
<feature type="domain" description="Cation/H+ exchanger transmembrane" evidence="10">
    <location>
        <begin position="138"/>
        <end position="209"/>
    </location>
</feature>
<evidence type="ECO:0000256" key="2">
    <source>
        <dbReference type="ARBA" id="ARBA00022448"/>
    </source>
</evidence>
<dbReference type="Gene3D" id="6.10.140.1330">
    <property type="match status" value="1"/>
</dbReference>
<evidence type="ECO:0000256" key="5">
    <source>
        <dbReference type="ARBA" id="ARBA00023053"/>
    </source>
</evidence>
<dbReference type="PRINTS" id="PR01084">
    <property type="entry name" value="NAHEXCHNGR"/>
</dbReference>
<evidence type="ECO:0000313" key="11">
    <source>
        <dbReference type="EnsemblProtists" id="EOD13962"/>
    </source>
</evidence>
<evidence type="ECO:0000256" key="3">
    <source>
        <dbReference type="ARBA" id="ARBA00022692"/>
    </source>
</evidence>
<proteinExistence type="predicted"/>
<feature type="transmembrane region" description="Helical" evidence="9">
    <location>
        <begin position="107"/>
        <end position="125"/>
    </location>
</feature>
<evidence type="ECO:0000256" key="6">
    <source>
        <dbReference type="ARBA" id="ARBA00023065"/>
    </source>
</evidence>
<evidence type="ECO:0000256" key="8">
    <source>
        <dbReference type="ARBA" id="ARBA00023201"/>
    </source>
</evidence>
<accession>A0A0D3IRS7</accession>
<sequence length="216" mass="23005">MMDDGGPLEFDEDFFMTWLLPPIIFEAAFNLNVDAFQASLFPTLLFAFLGLLCSTSVIGTLLYTAGQVGLCYPLSLLASLTFGSLVSATDPVAVLATFNKLGVKQHVFAMVFGESILNDAAALVLTKTLLTFHDAPAALSFTFPWASYFLAEAKGLSGVVAIAFCGIVMAIYTRNNLSDGAVALMVGLYKVLAFVAEQSVFVYLGMALPLLPIAGM</sequence>
<keyword evidence="12" id="KW-1185">Reference proteome</keyword>
<reference evidence="11" key="2">
    <citation type="submission" date="2024-10" db="UniProtKB">
        <authorList>
            <consortium name="EnsemblProtists"/>
        </authorList>
    </citation>
    <scope>IDENTIFICATION</scope>
</reference>
<evidence type="ECO:0000256" key="4">
    <source>
        <dbReference type="ARBA" id="ARBA00022989"/>
    </source>
</evidence>
<dbReference type="eggNOG" id="KOG1965">
    <property type="taxonomic scope" value="Eukaryota"/>
</dbReference>
<dbReference type="KEGG" id="ehx:EMIHUDRAFT_632240"/>
<dbReference type="PANTHER" id="PTHR10110">
    <property type="entry name" value="SODIUM/HYDROGEN EXCHANGER"/>
    <property type="match status" value="1"/>
</dbReference>
<feature type="domain" description="Cation/H+ exchanger transmembrane" evidence="10">
    <location>
        <begin position="13"/>
        <end position="133"/>
    </location>
</feature>
<dbReference type="GO" id="GO:0015385">
    <property type="term" value="F:sodium:proton antiporter activity"/>
    <property type="evidence" value="ECO:0007669"/>
    <property type="project" value="InterPro"/>
</dbReference>
<dbReference type="GO" id="GO:0051453">
    <property type="term" value="P:regulation of intracellular pH"/>
    <property type="evidence" value="ECO:0007669"/>
    <property type="project" value="TreeGrafter"/>
</dbReference>
<organism evidence="11 12">
    <name type="scientific">Emiliania huxleyi (strain CCMP1516)</name>
    <dbReference type="NCBI Taxonomy" id="280463"/>
    <lineage>
        <taxon>Eukaryota</taxon>
        <taxon>Haptista</taxon>
        <taxon>Haptophyta</taxon>
        <taxon>Prymnesiophyceae</taxon>
        <taxon>Isochrysidales</taxon>
        <taxon>Noelaerhabdaceae</taxon>
        <taxon>Emiliania</taxon>
    </lineage>
</organism>
<dbReference type="GeneID" id="17260105"/>
<keyword evidence="4 9" id="KW-1133">Transmembrane helix</keyword>
<keyword evidence="3 9" id="KW-0812">Transmembrane</keyword>
<evidence type="ECO:0000256" key="1">
    <source>
        <dbReference type="ARBA" id="ARBA00004141"/>
    </source>
</evidence>
<feature type="transmembrane region" description="Helical" evidence="9">
    <location>
        <begin position="72"/>
        <end position="95"/>
    </location>
</feature>
<name>A0A0D3IRS7_EMIH1</name>
<dbReference type="Pfam" id="PF00999">
    <property type="entry name" value="Na_H_Exchanger"/>
    <property type="match status" value="2"/>
</dbReference>
<dbReference type="InterPro" id="IPR018422">
    <property type="entry name" value="Cation/H_exchanger_CPA1"/>
</dbReference>
<dbReference type="HOGENOM" id="CLU_1280683_0_0_1"/>
<protein>
    <recommendedName>
        <fullName evidence="10">Cation/H+ exchanger transmembrane domain-containing protein</fullName>
    </recommendedName>
</protein>
<comment type="subcellular location">
    <subcellularLocation>
        <location evidence="1">Membrane</location>
        <topology evidence="1">Multi-pass membrane protein</topology>
    </subcellularLocation>
</comment>
<feature type="transmembrane region" description="Helical" evidence="9">
    <location>
        <begin position="15"/>
        <end position="33"/>
    </location>
</feature>
<dbReference type="RefSeq" id="XP_005766391.1">
    <property type="nucleotide sequence ID" value="XM_005766334.1"/>
</dbReference>
<keyword evidence="8" id="KW-0739">Sodium transport</keyword>
<keyword evidence="6" id="KW-0406">Ion transport</keyword>
<dbReference type="GO" id="GO:0005886">
    <property type="term" value="C:plasma membrane"/>
    <property type="evidence" value="ECO:0007669"/>
    <property type="project" value="UniProtKB-SubCell"/>
</dbReference>
<dbReference type="Proteomes" id="UP000013827">
    <property type="component" value="Unassembled WGS sequence"/>
</dbReference>
<dbReference type="InterPro" id="IPR004709">
    <property type="entry name" value="NaH_exchanger"/>
</dbReference>